<keyword evidence="1" id="KW-0175">Coiled coil</keyword>
<feature type="coiled-coil region" evidence="1">
    <location>
        <begin position="182"/>
        <end position="209"/>
    </location>
</feature>
<evidence type="ECO:0000313" key="2">
    <source>
        <dbReference type="EMBL" id="KAL0474008.1"/>
    </source>
</evidence>
<dbReference type="Proteomes" id="UP001451303">
    <property type="component" value="Unassembled WGS sequence"/>
</dbReference>
<sequence>MIPVPQGLHSYATLGVSPHADSIALDNTRYTDVGVPAGIDFWRSYATVLQQEAESLQQRVTSQQEVLDLVETERDQLRAENQTQSHEIAELGRENDCQRELVREKTVEVEALKKHICMMDVEDSKRRERSKKDREEKHQLRVLNKKLLTKIKALKRSGTGRRQCSACWRKRRNGLKAEKRRRELEGRELKNGTRELEELERESEQEAGEAFEKATCRCRGGCNRLEGNKLGIQIESVVGAEIYEEQRMEILRKLMLNVRREDRYGKRFSSSLDWCEIGVLK</sequence>
<reference evidence="2 3" key="1">
    <citation type="submission" date="2023-09" db="EMBL/GenBank/DDBJ databases">
        <title>Multi-omics analysis of a traditional fermented food reveals byproduct-associated fungal strains for waste-to-food upcycling.</title>
        <authorList>
            <consortium name="Lawrence Berkeley National Laboratory"/>
            <person name="Rekdal V.M."/>
            <person name="Villalobos-Escobedo J.M."/>
            <person name="Rodriguez-Valeron N."/>
            <person name="Garcia M.O."/>
            <person name="Vasquez D.P."/>
            <person name="Damayanti I."/>
            <person name="Sorensen P.M."/>
            <person name="Baidoo E.E."/>
            <person name="De Carvalho A.C."/>
            <person name="Riley R."/>
            <person name="Lipzen A."/>
            <person name="He G."/>
            <person name="Yan M."/>
            <person name="Haridas S."/>
            <person name="Daum C."/>
            <person name="Yoshinaga Y."/>
            <person name="Ng V."/>
            <person name="Grigoriev I.V."/>
            <person name="Munk R."/>
            <person name="Nuraida L."/>
            <person name="Wijaya C.H."/>
            <person name="Morales P.-C."/>
            <person name="Keasling J.D."/>
        </authorList>
    </citation>
    <scope>NUCLEOTIDE SEQUENCE [LARGE SCALE GENOMIC DNA]</scope>
    <source>
        <strain evidence="2 3">FGSC 2613</strain>
    </source>
</reference>
<dbReference type="EMBL" id="JAVLET010000002">
    <property type="protein sequence ID" value="KAL0474008.1"/>
    <property type="molecule type" value="Genomic_DNA"/>
</dbReference>
<accession>A0ABR3DMV3</accession>
<feature type="coiled-coil region" evidence="1">
    <location>
        <begin position="46"/>
        <end position="94"/>
    </location>
</feature>
<keyword evidence="3" id="KW-1185">Reference proteome</keyword>
<evidence type="ECO:0000256" key="1">
    <source>
        <dbReference type="SAM" id="Coils"/>
    </source>
</evidence>
<evidence type="ECO:0000313" key="3">
    <source>
        <dbReference type="Proteomes" id="UP001451303"/>
    </source>
</evidence>
<comment type="caution">
    <text evidence="2">The sequence shown here is derived from an EMBL/GenBank/DDBJ whole genome shotgun (WGS) entry which is preliminary data.</text>
</comment>
<protein>
    <recommendedName>
        <fullName evidence="4">BZIP domain-containing protein</fullName>
    </recommendedName>
</protein>
<gene>
    <name evidence="2" type="ORF">QR685DRAFT_569993</name>
</gene>
<evidence type="ECO:0008006" key="4">
    <source>
        <dbReference type="Google" id="ProtNLM"/>
    </source>
</evidence>
<organism evidence="2 3">
    <name type="scientific">Neurospora intermedia</name>
    <dbReference type="NCBI Taxonomy" id="5142"/>
    <lineage>
        <taxon>Eukaryota</taxon>
        <taxon>Fungi</taxon>
        <taxon>Dikarya</taxon>
        <taxon>Ascomycota</taxon>
        <taxon>Pezizomycotina</taxon>
        <taxon>Sordariomycetes</taxon>
        <taxon>Sordariomycetidae</taxon>
        <taxon>Sordariales</taxon>
        <taxon>Sordariaceae</taxon>
        <taxon>Neurospora</taxon>
    </lineage>
</organism>
<name>A0ABR3DMV3_NEUIN</name>
<proteinExistence type="predicted"/>